<dbReference type="GO" id="GO:0033539">
    <property type="term" value="P:fatty acid beta-oxidation using acyl-CoA dehydrogenase"/>
    <property type="evidence" value="ECO:0007669"/>
    <property type="project" value="TreeGrafter"/>
</dbReference>
<evidence type="ECO:0000256" key="7">
    <source>
        <dbReference type="ARBA" id="ARBA00052546"/>
    </source>
</evidence>
<dbReference type="InterPro" id="IPR050741">
    <property type="entry name" value="Acyl-CoA_dehydrogenase"/>
</dbReference>
<dbReference type="AlphaFoldDB" id="A0A848KVP1"/>
<keyword evidence="13" id="KW-1185">Reference proteome</keyword>
<dbReference type="EMBL" id="JABBNB010000018">
    <property type="protein sequence ID" value="NMO02924.1"/>
    <property type="molecule type" value="Genomic_DNA"/>
</dbReference>
<dbReference type="Pfam" id="PF00441">
    <property type="entry name" value="Acyl-CoA_dh_1"/>
    <property type="match status" value="1"/>
</dbReference>
<dbReference type="Gene3D" id="1.20.140.10">
    <property type="entry name" value="Butyryl-CoA Dehydrogenase, subunit A, domain 3"/>
    <property type="match status" value="1"/>
</dbReference>
<dbReference type="PANTHER" id="PTHR48083">
    <property type="entry name" value="MEDIUM-CHAIN SPECIFIC ACYL-COA DEHYDROGENASE, MITOCHONDRIAL-RELATED"/>
    <property type="match status" value="1"/>
</dbReference>
<comment type="similarity">
    <text evidence="2 8">Belongs to the acyl-CoA dehydrogenase family.</text>
</comment>
<evidence type="ECO:0000256" key="8">
    <source>
        <dbReference type="RuleBase" id="RU362125"/>
    </source>
</evidence>
<dbReference type="InterPro" id="IPR037069">
    <property type="entry name" value="AcylCoA_DH/ox_N_sf"/>
</dbReference>
<proteinExistence type="inferred from homology"/>
<dbReference type="SUPFAM" id="SSF47203">
    <property type="entry name" value="Acyl-CoA dehydrogenase C-terminal domain-like"/>
    <property type="match status" value="1"/>
</dbReference>
<dbReference type="InterPro" id="IPR013786">
    <property type="entry name" value="AcylCoA_DH/ox_N"/>
</dbReference>
<reference evidence="12 13" key="1">
    <citation type="submission" date="2020-04" db="EMBL/GenBank/DDBJ databases">
        <title>Gordonia sp. nov. TBRC 11910.</title>
        <authorList>
            <person name="Suriyachadkun C."/>
        </authorList>
    </citation>
    <scope>NUCLEOTIDE SEQUENCE [LARGE SCALE GENOMIC DNA]</scope>
    <source>
        <strain evidence="12 13">TBRC 11910</strain>
    </source>
</reference>
<keyword evidence="4 8" id="KW-0285">Flavoprotein</keyword>
<dbReference type="Proteomes" id="UP000550729">
    <property type="component" value="Unassembled WGS sequence"/>
</dbReference>
<dbReference type="Gene3D" id="1.10.540.10">
    <property type="entry name" value="Acyl-CoA dehydrogenase/oxidase, N-terminal domain"/>
    <property type="match status" value="1"/>
</dbReference>
<dbReference type="Gene3D" id="2.40.110.10">
    <property type="entry name" value="Butyryl-CoA Dehydrogenase, subunit A, domain 2"/>
    <property type="match status" value="1"/>
</dbReference>
<dbReference type="GO" id="GO:0005737">
    <property type="term" value="C:cytoplasm"/>
    <property type="evidence" value="ECO:0007669"/>
    <property type="project" value="TreeGrafter"/>
</dbReference>
<keyword evidence="6 8" id="KW-0560">Oxidoreductase</keyword>
<feature type="domain" description="Acyl-CoA dehydrogenase/oxidase N-terminal" evidence="11">
    <location>
        <begin position="10"/>
        <end position="128"/>
    </location>
</feature>
<comment type="catalytic activity">
    <reaction evidence="7">
        <text>a 2,3-saturated acyl-CoA + A = a 2,3-dehydroacyl-CoA + AH2</text>
        <dbReference type="Rhea" id="RHEA:48608"/>
        <dbReference type="ChEBI" id="CHEBI:13193"/>
        <dbReference type="ChEBI" id="CHEBI:17499"/>
        <dbReference type="ChEBI" id="CHEBI:60015"/>
        <dbReference type="ChEBI" id="CHEBI:65111"/>
    </reaction>
</comment>
<keyword evidence="5 8" id="KW-0274">FAD</keyword>
<dbReference type="InterPro" id="IPR046373">
    <property type="entry name" value="Acyl-CoA_Oxase/DH_mid-dom_sf"/>
</dbReference>
<feature type="domain" description="Acyl-CoA oxidase/dehydrogenase middle" evidence="10">
    <location>
        <begin position="132"/>
        <end position="232"/>
    </location>
</feature>
<dbReference type="InterPro" id="IPR006091">
    <property type="entry name" value="Acyl-CoA_Oxase/DH_mid-dom"/>
</dbReference>
<dbReference type="InterPro" id="IPR036250">
    <property type="entry name" value="AcylCo_DH-like_C"/>
</dbReference>
<evidence type="ECO:0000313" key="12">
    <source>
        <dbReference type="EMBL" id="NMO02924.1"/>
    </source>
</evidence>
<evidence type="ECO:0000259" key="11">
    <source>
        <dbReference type="Pfam" id="PF02771"/>
    </source>
</evidence>
<evidence type="ECO:0000259" key="10">
    <source>
        <dbReference type="Pfam" id="PF02770"/>
    </source>
</evidence>
<evidence type="ECO:0000256" key="4">
    <source>
        <dbReference type="ARBA" id="ARBA00022630"/>
    </source>
</evidence>
<comment type="subunit">
    <text evidence="3">Homodimer.</text>
</comment>
<dbReference type="InterPro" id="IPR009075">
    <property type="entry name" value="AcylCo_DH/oxidase_C"/>
</dbReference>
<dbReference type="Pfam" id="PF02771">
    <property type="entry name" value="Acyl-CoA_dh_N"/>
    <property type="match status" value="1"/>
</dbReference>
<dbReference type="PANTHER" id="PTHR48083:SF13">
    <property type="entry name" value="ACYL-COA DEHYDROGENASE FAMILY MEMBER 11"/>
    <property type="match status" value="1"/>
</dbReference>
<accession>A0A848KVP1</accession>
<dbReference type="InterPro" id="IPR009100">
    <property type="entry name" value="AcylCoA_DH/oxidase_NM_dom_sf"/>
</dbReference>
<name>A0A848KVP1_9ACTN</name>
<organism evidence="12 13">
    <name type="scientific">Gordonia asplenii</name>
    <dbReference type="NCBI Taxonomy" id="2725283"/>
    <lineage>
        <taxon>Bacteria</taxon>
        <taxon>Bacillati</taxon>
        <taxon>Actinomycetota</taxon>
        <taxon>Actinomycetes</taxon>
        <taxon>Mycobacteriales</taxon>
        <taxon>Gordoniaceae</taxon>
        <taxon>Gordonia</taxon>
    </lineage>
</organism>
<gene>
    <name evidence="12" type="ORF">HH308_17065</name>
</gene>
<evidence type="ECO:0000256" key="6">
    <source>
        <dbReference type="ARBA" id="ARBA00023002"/>
    </source>
</evidence>
<evidence type="ECO:0000313" key="13">
    <source>
        <dbReference type="Proteomes" id="UP000550729"/>
    </source>
</evidence>
<protein>
    <submittedName>
        <fullName evidence="12">Acyl-CoA dehydrogenase</fullName>
    </submittedName>
</protein>
<evidence type="ECO:0000256" key="5">
    <source>
        <dbReference type="ARBA" id="ARBA00022827"/>
    </source>
</evidence>
<feature type="domain" description="Acyl-CoA dehydrogenase/oxidase C-terminal" evidence="9">
    <location>
        <begin position="244"/>
        <end position="393"/>
    </location>
</feature>
<evidence type="ECO:0000259" key="9">
    <source>
        <dbReference type="Pfam" id="PF00441"/>
    </source>
</evidence>
<comment type="cofactor">
    <cofactor evidence="1 8">
        <name>FAD</name>
        <dbReference type="ChEBI" id="CHEBI:57692"/>
    </cofactor>
</comment>
<dbReference type="Pfam" id="PF02770">
    <property type="entry name" value="Acyl-CoA_dh_M"/>
    <property type="match status" value="1"/>
</dbReference>
<sequence length="399" mass="43918">MDFELSPTARDYLARLNDFMDEYVYPAEDDYASWRMEQGHNDHRLPPIVESLKKQARAQGLWNLFLPDVSGLSVLDYAPLAEVTGRSPDIAPEALNCAAPDTGNMEILHLFGTGEQKHRWLRPLLDGDIRSAFAMTEPDVASSDANNIATTIRRDGDDYVIDGHKWWTSGIADPNCAVLLVLGKSNPDGPRHRQHSLILVPADTPGIRVVRDLPIFGYHDQHGHGEVYFDEVRVPAANLLGGEGDGFALAQGRLGPGRIHHCMRVIGMAERALELACRRAHARIAFGKPMAELGAAQHQIAECRLAIDQARHLVLHAAWKIDKYGAKHARGDISAVKIVAPRVACDVIDRAIQIHGGKGVTDDTPLAGLYARARAMRIFDGPDDVHLRSVAKNELAKYS</sequence>
<evidence type="ECO:0000256" key="1">
    <source>
        <dbReference type="ARBA" id="ARBA00001974"/>
    </source>
</evidence>
<evidence type="ECO:0000256" key="3">
    <source>
        <dbReference type="ARBA" id="ARBA00011738"/>
    </source>
</evidence>
<dbReference type="GO" id="GO:0050660">
    <property type="term" value="F:flavin adenine dinucleotide binding"/>
    <property type="evidence" value="ECO:0007669"/>
    <property type="project" value="InterPro"/>
</dbReference>
<dbReference type="FunFam" id="2.40.110.10:FF:000002">
    <property type="entry name" value="Acyl-CoA dehydrogenase fadE12"/>
    <property type="match status" value="1"/>
</dbReference>
<comment type="caution">
    <text evidence="12">The sequence shown here is derived from an EMBL/GenBank/DDBJ whole genome shotgun (WGS) entry which is preliminary data.</text>
</comment>
<dbReference type="GO" id="GO:0003995">
    <property type="term" value="F:acyl-CoA dehydrogenase activity"/>
    <property type="evidence" value="ECO:0007669"/>
    <property type="project" value="TreeGrafter"/>
</dbReference>
<dbReference type="SUPFAM" id="SSF56645">
    <property type="entry name" value="Acyl-CoA dehydrogenase NM domain-like"/>
    <property type="match status" value="1"/>
</dbReference>
<evidence type="ECO:0000256" key="2">
    <source>
        <dbReference type="ARBA" id="ARBA00009347"/>
    </source>
</evidence>
<dbReference type="RefSeq" id="WP_170195434.1">
    <property type="nucleotide sequence ID" value="NZ_JABBNB010000018.1"/>
</dbReference>